<name>A0A5B8VC33_9BACT</name>
<reference evidence="10 11" key="1">
    <citation type="journal article" date="2016" name="Int. J. Syst. Evol. Microbiol.">
        <title>Panacibacter ginsenosidivorans gen. nov., sp. nov., with ginsenoside converting activity isolated from soil of a ginseng field.</title>
        <authorList>
            <person name="Siddiqi M.Z."/>
            <person name="Muhammad Shafi S."/>
            <person name="Choi K.D."/>
            <person name="Im W.T."/>
        </authorList>
    </citation>
    <scope>NUCLEOTIDE SEQUENCE [LARGE SCALE GENOMIC DNA]</scope>
    <source>
        <strain evidence="10 11">Gsoil1550</strain>
    </source>
</reference>
<dbReference type="PIRSF" id="PIRSF000105">
    <property type="entry name" value="HCDH"/>
    <property type="match status" value="1"/>
</dbReference>
<evidence type="ECO:0000313" key="10">
    <source>
        <dbReference type="EMBL" id="QEC68585.1"/>
    </source>
</evidence>
<feature type="binding site" evidence="6">
    <location>
        <position position="129"/>
    </location>
    <ligand>
        <name>NAD(+)</name>
        <dbReference type="ChEBI" id="CHEBI:57540"/>
    </ligand>
</feature>
<dbReference type="PANTHER" id="PTHR43561:SF3">
    <property type="entry name" value="HYDROXYACYL-COENZYME A DEHYDROGENASE, MITOCHONDRIAL"/>
    <property type="match status" value="1"/>
</dbReference>
<dbReference type="Proteomes" id="UP000321533">
    <property type="component" value="Chromosome"/>
</dbReference>
<dbReference type="AlphaFoldDB" id="A0A5B8VC33"/>
<dbReference type="KEGG" id="pgin:FRZ67_15185"/>
<dbReference type="EMBL" id="CP042435">
    <property type="protein sequence ID" value="QEC68585.1"/>
    <property type="molecule type" value="Genomic_DNA"/>
</dbReference>
<dbReference type="GO" id="GO:0070403">
    <property type="term" value="F:NAD+ binding"/>
    <property type="evidence" value="ECO:0007669"/>
    <property type="project" value="InterPro"/>
</dbReference>
<keyword evidence="11" id="KW-1185">Reference proteome</keyword>
<evidence type="ECO:0000256" key="6">
    <source>
        <dbReference type="PIRSR" id="PIRSR000105-2"/>
    </source>
</evidence>
<dbReference type="Gene3D" id="1.10.1040.50">
    <property type="match status" value="1"/>
</dbReference>
<keyword evidence="2 6" id="KW-0520">NAD</keyword>
<dbReference type="FunFam" id="3.40.50.720:FF:000009">
    <property type="entry name" value="Fatty oxidation complex, alpha subunit"/>
    <property type="match status" value="1"/>
</dbReference>
<accession>A0A5B8VC33</accession>
<evidence type="ECO:0000256" key="7">
    <source>
        <dbReference type="PIRSR" id="PIRSR000105-3"/>
    </source>
</evidence>
<dbReference type="InterPro" id="IPR036291">
    <property type="entry name" value="NAD(P)-bd_dom_sf"/>
</dbReference>
<comment type="catalytic activity">
    <reaction evidence="4">
        <text>a (3S)-3-hydroxyacyl-CoA + NAD(+) = a 3-oxoacyl-CoA + NADH + H(+)</text>
        <dbReference type="Rhea" id="RHEA:22432"/>
        <dbReference type="ChEBI" id="CHEBI:15378"/>
        <dbReference type="ChEBI" id="CHEBI:57318"/>
        <dbReference type="ChEBI" id="CHEBI:57540"/>
        <dbReference type="ChEBI" id="CHEBI:57945"/>
        <dbReference type="ChEBI" id="CHEBI:90726"/>
        <dbReference type="EC" id="1.1.1.35"/>
    </reaction>
</comment>
<feature type="binding site" evidence="6">
    <location>
        <position position="153"/>
    </location>
    <ligand>
        <name>NAD(+)</name>
        <dbReference type="ChEBI" id="CHEBI:57540"/>
    </ligand>
</feature>
<feature type="binding site" evidence="6">
    <location>
        <position position="44"/>
    </location>
    <ligand>
        <name>NAD(+)</name>
        <dbReference type="ChEBI" id="CHEBI:57540"/>
    </ligand>
</feature>
<keyword evidence="1" id="KW-0560">Oxidoreductase</keyword>
<dbReference type="InterPro" id="IPR052242">
    <property type="entry name" value="Mito_3-hydroxyacyl-CoA_DH"/>
</dbReference>
<evidence type="ECO:0000256" key="4">
    <source>
        <dbReference type="ARBA" id="ARBA00049556"/>
    </source>
</evidence>
<dbReference type="InterPro" id="IPR006176">
    <property type="entry name" value="3-OHacyl-CoA_DH_NAD-bd"/>
</dbReference>
<feature type="domain" description="3-hydroxyacyl-CoA dehydrogenase NAD binding" evidence="9">
    <location>
        <begin position="16"/>
        <end position="193"/>
    </location>
</feature>
<feature type="domain" description="3-hydroxyacyl-CoA dehydrogenase C-terminal" evidence="8">
    <location>
        <begin position="196"/>
        <end position="292"/>
    </location>
</feature>
<dbReference type="GO" id="GO:0006635">
    <property type="term" value="P:fatty acid beta-oxidation"/>
    <property type="evidence" value="ECO:0007669"/>
    <property type="project" value="TreeGrafter"/>
</dbReference>
<dbReference type="GO" id="GO:0003857">
    <property type="term" value="F:(3S)-3-hydroxyacyl-CoA dehydrogenase (NAD+) activity"/>
    <property type="evidence" value="ECO:0007669"/>
    <property type="project" value="UniProtKB-EC"/>
</dbReference>
<feature type="binding site" evidence="7">
    <location>
        <position position="60"/>
    </location>
    <ligand>
        <name>CoA</name>
        <dbReference type="ChEBI" id="CHEBI:57287"/>
    </ligand>
</feature>
<gene>
    <name evidence="10" type="ORF">FRZ67_15185</name>
</gene>
<protein>
    <submittedName>
        <fullName evidence="10">3-hydroxybutyryl-CoA dehydrogenase</fullName>
    </submittedName>
</protein>
<evidence type="ECO:0000259" key="9">
    <source>
        <dbReference type="Pfam" id="PF02737"/>
    </source>
</evidence>
<dbReference type="Gene3D" id="3.40.50.720">
    <property type="entry name" value="NAD(P)-binding Rossmann-like Domain"/>
    <property type="match status" value="1"/>
</dbReference>
<feature type="binding site" evidence="7">
    <location>
        <position position="67"/>
    </location>
    <ligand>
        <name>CoA</name>
        <dbReference type="ChEBI" id="CHEBI:57287"/>
    </ligand>
</feature>
<evidence type="ECO:0000313" key="11">
    <source>
        <dbReference type="Proteomes" id="UP000321533"/>
    </source>
</evidence>
<feature type="binding site" evidence="6">
    <location>
        <begin position="21"/>
        <end position="26"/>
    </location>
    <ligand>
        <name>NAD(+)</name>
        <dbReference type="ChEBI" id="CHEBI:57540"/>
    </ligand>
</feature>
<feature type="site" description="Important for catalytic activity" evidence="5">
    <location>
        <position position="150"/>
    </location>
</feature>
<evidence type="ECO:0000256" key="2">
    <source>
        <dbReference type="ARBA" id="ARBA00023027"/>
    </source>
</evidence>
<evidence type="ECO:0000256" key="1">
    <source>
        <dbReference type="ARBA" id="ARBA00023002"/>
    </source>
</evidence>
<evidence type="ECO:0000256" key="3">
    <source>
        <dbReference type="ARBA" id="ARBA00023098"/>
    </source>
</evidence>
<feature type="binding site" evidence="6">
    <location>
        <position position="284"/>
    </location>
    <ligand>
        <name>NAD(+)</name>
        <dbReference type="ChEBI" id="CHEBI:57540"/>
    </ligand>
</feature>
<dbReference type="SUPFAM" id="SSF51735">
    <property type="entry name" value="NAD(P)-binding Rossmann-fold domains"/>
    <property type="match status" value="1"/>
</dbReference>
<organism evidence="10 11">
    <name type="scientific">Panacibacter ginsenosidivorans</name>
    <dbReference type="NCBI Taxonomy" id="1813871"/>
    <lineage>
        <taxon>Bacteria</taxon>
        <taxon>Pseudomonadati</taxon>
        <taxon>Bacteroidota</taxon>
        <taxon>Chitinophagia</taxon>
        <taxon>Chitinophagales</taxon>
        <taxon>Chitinophagaceae</taxon>
        <taxon>Panacibacter</taxon>
    </lineage>
</organism>
<feature type="binding site" evidence="6">
    <location>
        <position position="107"/>
    </location>
    <ligand>
        <name>NAD(+)</name>
        <dbReference type="ChEBI" id="CHEBI:57540"/>
    </ligand>
</feature>
<dbReference type="PANTHER" id="PTHR43561">
    <property type="match status" value="1"/>
</dbReference>
<dbReference type="InterPro" id="IPR008927">
    <property type="entry name" value="6-PGluconate_DH-like_C_sf"/>
</dbReference>
<dbReference type="Pfam" id="PF00725">
    <property type="entry name" value="3HCDH"/>
    <property type="match status" value="1"/>
</dbReference>
<dbReference type="SUPFAM" id="SSF48179">
    <property type="entry name" value="6-phosphogluconate dehydrogenase C-terminal domain-like"/>
    <property type="match status" value="1"/>
</dbReference>
<evidence type="ECO:0000259" key="8">
    <source>
        <dbReference type="Pfam" id="PF00725"/>
    </source>
</evidence>
<dbReference type="OrthoDB" id="9771883at2"/>
<feature type="binding site" evidence="7">
    <location>
        <position position="129"/>
    </location>
    <ligand>
        <name>CoA</name>
        <dbReference type="ChEBI" id="CHEBI:57287"/>
    </ligand>
</feature>
<evidence type="ECO:0000256" key="5">
    <source>
        <dbReference type="PIRSR" id="PIRSR000105-1"/>
    </source>
</evidence>
<dbReference type="InterPro" id="IPR006108">
    <property type="entry name" value="3HC_DH_C"/>
</dbReference>
<dbReference type="Pfam" id="PF02737">
    <property type="entry name" value="3HCDH_N"/>
    <property type="match status" value="1"/>
</dbReference>
<feature type="binding site" evidence="6">
    <location>
        <position position="102"/>
    </location>
    <ligand>
        <name>NAD(+)</name>
        <dbReference type="ChEBI" id="CHEBI:57540"/>
    </ligand>
</feature>
<sequence length="292" mass="32064">MTLYVCKMPGVENIKTICVCGAGTMGSGIAQVAAQAGFNTIQFDLNESMLEKSKAGIVASLEKLVEKNKISITQKDETISRVFFTNNIDDCKADIIIEAIIENKNKKTELFNRLALINDAHTIFATNTSSISVHEIALSTTAKERVAGMHFFNPAQLMKLVEVVHHADTDATVIDTLVAVAKQMGKIPVVCKDSPGFIVNRVARHYYLEPMLLVEKGLADVETVDAIMEASGFKMGPFKLMDLIGMDVNYSVSNIVWEALGKPERLKPSALQKQKVDKGELGRKTGKGFYNY</sequence>
<dbReference type="InterPro" id="IPR022694">
    <property type="entry name" value="3-OHacyl-CoA_DH"/>
</dbReference>
<proteinExistence type="predicted"/>
<keyword evidence="3" id="KW-0443">Lipid metabolism</keyword>